<sequence>MKKITLKNGESLLIRKVEKEDIDEVMQYMSLIGGESDNLTFGDGEWTVTYEQEINYIENVNTSNSIMLVAIIDGKIVGSTSLSAGTRSRVKHTGEMGITVRKAYWNCGIGSLLLGELLNFAKETKIIRKVNLIVKKDNLNAIKLYEKYGFKKEGLVTREFLVNGKFYDSVHMGLEID</sequence>
<dbReference type="Proteomes" id="UP000192468">
    <property type="component" value="Unassembled WGS sequence"/>
</dbReference>
<evidence type="ECO:0000313" key="3">
    <source>
        <dbReference type="Proteomes" id="UP000192468"/>
    </source>
</evidence>
<organism evidence="2 3">
    <name type="scientific">Clostridium acidisoli DSM 12555</name>
    <dbReference type="NCBI Taxonomy" id="1121291"/>
    <lineage>
        <taxon>Bacteria</taxon>
        <taxon>Bacillati</taxon>
        <taxon>Bacillota</taxon>
        <taxon>Clostridia</taxon>
        <taxon>Eubacteriales</taxon>
        <taxon>Clostridiaceae</taxon>
        <taxon>Clostridium</taxon>
    </lineage>
</organism>
<dbReference type="EMBL" id="FWXH01000007">
    <property type="protein sequence ID" value="SMC24619.1"/>
    <property type="molecule type" value="Genomic_DNA"/>
</dbReference>
<dbReference type="PROSITE" id="PS51186">
    <property type="entry name" value="GNAT"/>
    <property type="match status" value="1"/>
</dbReference>
<dbReference type="PANTHER" id="PTHR43415">
    <property type="entry name" value="SPERMIDINE N(1)-ACETYLTRANSFERASE"/>
    <property type="match status" value="1"/>
</dbReference>
<dbReference type="Gene3D" id="3.40.630.30">
    <property type="match status" value="1"/>
</dbReference>
<dbReference type="OrthoDB" id="948250at2"/>
<reference evidence="2 3" key="1">
    <citation type="submission" date="2017-04" db="EMBL/GenBank/DDBJ databases">
        <authorList>
            <person name="Afonso C.L."/>
            <person name="Miller P.J."/>
            <person name="Scott M.A."/>
            <person name="Spackman E."/>
            <person name="Goraichik I."/>
            <person name="Dimitrov K.M."/>
            <person name="Suarez D.L."/>
            <person name="Swayne D.E."/>
        </authorList>
    </citation>
    <scope>NUCLEOTIDE SEQUENCE [LARGE SCALE GENOMIC DNA]</scope>
    <source>
        <strain evidence="2 3">DSM 12555</strain>
    </source>
</reference>
<dbReference type="InterPro" id="IPR000182">
    <property type="entry name" value="GNAT_dom"/>
</dbReference>
<dbReference type="Pfam" id="PF00583">
    <property type="entry name" value="Acetyltransf_1"/>
    <property type="match status" value="1"/>
</dbReference>
<dbReference type="AlphaFoldDB" id="A0A1W1XKW8"/>
<dbReference type="GO" id="GO:0016747">
    <property type="term" value="F:acyltransferase activity, transferring groups other than amino-acyl groups"/>
    <property type="evidence" value="ECO:0007669"/>
    <property type="project" value="InterPro"/>
</dbReference>
<evidence type="ECO:0000313" key="2">
    <source>
        <dbReference type="EMBL" id="SMC24619.1"/>
    </source>
</evidence>
<dbReference type="InterPro" id="IPR016181">
    <property type="entry name" value="Acyl_CoA_acyltransferase"/>
</dbReference>
<protein>
    <submittedName>
        <fullName evidence="2">Protein N-acetyltransferase, RimJ/RimL family</fullName>
    </submittedName>
</protein>
<accession>A0A1W1XKW8</accession>
<keyword evidence="3" id="KW-1185">Reference proteome</keyword>
<feature type="domain" description="N-acetyltransferase" evidence="1">
    <location>
        <begin position="12"/>
        <end position="177"/>
    </location>
</feature>
<dbReference type="SUPFAM" id="SSF55729">
    <property type="entry name" value="Acyl-CoA N-acyltransferases (Nat)"/>
    <property type="match status" value="1"/>
</dbReference>
<gene>
    <name evidence="2" type="ORF">SAMN02745134_02233</name>
</gene>
<dbReference type="PANTHER" id="PTHR43415:SF3">
    <property type="entry name" value="GNAT-FAMILY ACETYLTRANSFERASE"/>
    <property type="match status" value="1"/>
</dbReference>
<dbReference type="CDD" id="cd04301">
    <property type="entry name" value="NAT_SF"/>
    <property type="match status" value="1"/>
</dbReference>
<keyword evidence="2" id="KW-0808">Transferase</keyword>
<name>A0A1W1XKW8_9CLOT</name>
<dbReference type="STRING" id="1121291.SAMN02745134_02233"/>
<proteinExistence type="predicted"/>
<dbReference type="RefSeq" id="WP_084116065.1">
    <property type="nucleotide sequence ID" value="NZ_FWXH01000007.1"/>
</dbReference>
<evidence type="ECO:0000259" key="1">
    <source>
        <dbReference type="PROSITE" id="PS51186"/>
    </source>
</evidence>